<evidence type="ECO:0000256" key="2">
    <source>
        <dbReference type="ARBA" id="ARBA00022801"/>
    </source>
</evidence>
<keyword evidence="1" id="KW-0645">Protease</keyword>
<dbReference type="Gene3D" id="3.60.20.30">
    <property type="entry name" value="(Glycosyl)asparaginase"/>
    <property type="match status" value="1"/>
</dbReference>
<dbReference type="Proteomes" id="UP000694660">
    <property type="component" value="Unassembled WGS sequence"/>
</dbReference>
<evidence type="ECO:0000256" key="6">
    <source>
        <dbReference type="PIRSR" id="PIRSR600246-2"/>
    </source>
</evidence>
<evidence type="ECO:0000313" key="9">
    <source>
        <dbReference type="Proteomes" id="UP000694660"/>
    </source>
</evidence>
<dbReference type="RefSeq" id="WP_214359795.1">
    <property type="nucleotide sequence ID" value="NZ_JAEKFT010000002.1"/>
</dbReference>
<dbReference type="GO" id="GO:0016811">
    <property type="term" value="F:hydrolase activity, acting on carbon-nitrogen (but not peptide) bonds, in linear amides"/>
    <property type="evidence" value="ECO:0007669"/>
    <property type="project" value="UniProtKB-ARBA"/>
</dbReference>
<keyword evidence="3" id="KW-0068">Autocatalytic cleavage</keyword>
<dbReference type="SUPFAM" id="SSF56235">
    <property type="entry name" value="N-terminal nucleophile aminohydrolases (Ntn hydrolases)"/>
    <property type="match status" value="1"/>
</dbReference>
<feature type="active site" description="Nucleophile" evidence="5">
    <location>
        <position position="107"/>
    </location>
</feature>
<dbReference type="EMBL" id="JAEKFT010000002">
    <property type="protein sequence ID" value="MBT0960037.1"/>
    <property type="molecule type" value="Genomic_DNA"/>
</dbReference>
<dbReference type="InterPro" id="IPR029055">
    <property type="entry name" value="Ntn_hydrolases_N"/>
</dbReference>
<evidence type="ECO:0000256" key="5">
    <source>
        <dbReference type="PIRSR" id="PIRSR600246-1"/>
    </source>
</evidence>
<evidence type="ECO:0000256" key="4">
    <source>
        <dbReference type="ARBA" id="ARBA00069124"/>
    </source>
</evidence>
<dbReference type="AlphaFoldDB" id="A0A944H9Z3"/>
<organism evidence="8 9">
    <name type="scientific">Denitromonas iodatirespirans</name>
    <dbReference type="NCBI Taxonomy" id="2795389"/>
    <lineage>
        <taxon>Bacteria</taxon>
        <taxon>Pseudomonadati</taxon>
        <taxon>Pseudomonadota</taxon>
        <taxon>Betaproteobacteria</taxon>
        <taxon>Rhodocyclales</taxon>
        <taxon>Zoogloeaceae</taxon>
        <taxon>Denitromonas</taxon>
    </lineage>
</organism>
<feature type="binding site" evidence="6">
    <location>
        <begin position="158"/>
        <end position="161"/>
    </location>
    <ligand>
        <name>substrate</name>
    </ligand>
</feature>
<evidence type="ECO:0000256" key="1">
    <source>
        <dbReference type="ARBA" id="ARBA00022670"/>
    </source>
</evidence>
<gene>
    <name evidence="8" type="ORF">I8J34_02515</name>
</gene>
<evidence type="ECO:0000256" key="3">
    <source>
        <dbReference type="ARBA" id="ARBA00022813"/>
    </source>
</evidence>
<evidence type="ECO:0000313" key="8">
    <source>
        <dbReference type="EMBL" id="MBT0960037.1"/>
    </source>
</evidence>
<accession>A0A944H9Z3</accession>
<proteinExistence type="predicted"/>
<protein>
    <recommendedName>
        <fullName evidence="4">Isoaspartyl peptidase</fullName>
    </recommendedName>
</protein>
<dbReference type="FunFam" id="3.60.20.30:FF:000001">
    <property type="entry name" value="Isoaspartyl peptidase/L-asparaginase"/>
    <property type="match status" value="1"/>
</dbReference>
<sequence length="250" mass="25878">MNAGKGAVFDADGGHELDAAIMDGATLRAGAVAGLRHSPNPVTVARAVMTHSPHVLLAGRGADRFAREQGLPQVDNAWFDTPLRRQQFEQARGGGLAPGADDFKFGTVGAVAIDSAGHLAAATSTGGLTLKAIGRVGDSPLIGAGTYADDRSCAVSATGHGEVFIRHAAAHAVCARYRYLQPPLADCVHHVLFDELKPAGGAGGMIAVDRLGQLVLDFNTDGMYRAWCQGEGAVFSAIYGDESAQQGRMG</sequence>
<keyword evidence="2" id="KW-0378">Hydrolase</keyword>
<dbReference type="CDD" id="cd04701">
    <property type="entry name" value="Asparaginase_2"/>
    <property type="match status" value="1"/>
</dbReference>
<feature type="binding site" evidence="6">
    <location>
        <begin position="135"/>
        <end position="138"/>
    </location>
    <ligand>
        <name>substrate</name>
    </ligand>
</feature>
<dbReference type="GO" id="GO:0006508">
    <property type="term" value="P:proteolysis"/>
    <property type="evidence" value="ECO:0007669"/>
    <property type="project" value="UniProtKB-KW"/>
</dbReference>
<dbReference type="PANTHER" id="PTHR10188:SF6">
    <property type="entry name" value="N(4)-(BETA-N-ACETYLGLUCOSAMINYL)-L-ASPARAGINASE"/>
    <property type="match status" value="1"/>
</dbReference>
<dbReference type="InterPro" id="IPR000246">
    <property type="entry name" value="Peptidase_T2"/>
</dbReference>
<comment type="caution">
    <text evidence="8">The sequence shown here is derived from an EMBL/GenBank/DDBJ whole genome shotgun (WGS) entry which is preliminary data.</text>
</comment>
<dbReference type="GO" id="GO:0008233">
    <property type="term" value="F:peptidase activity"/>
    <property type="evidence" value="ECO:0007669"/>
    <property type="project" value="UniProtKB-KW"/>
</dbReference>
<feature type="site" description="Cleavage; by autolysis" evidence="7">
    <location>
        <begin position="106"/>
        <end position="107"/>
    </location>
</feature>
<name>A0A944H9Z3_DENI1</name>
<evidence type="ECO:0000256" key="7">
    <source>
        <dbReference type="PIRSR" id="PIRSR600246-3"/>
    </source>
</evidence>
<reference evidence="9" key="1">
    <citation type="journal article" date="2022" name="ISME J.">
        <title>Genetic and phylogenetic analysis of dissimilatory iodate-reducing bacteria identifies potential niches across the world's oceans.</title>
        <authorList>
            <person name="Reyes-Umana V."/>
            <person name="Henning Z."/>
            <person name="Lee K."/>
            <person name="Barnum T.P."/>
            <person name="Coates J.D."/>
        </authorList>
    </citation>
    <scope>NUCLEOTIDE SEQUENCE [LARGE SCALE GENOMIC DNA]</scope>
    <source>
        <strain evidence="9">IR12</strain>
    </source>
</reference>
<keyword evidence="9" id="KW-1185">Reference proteome</keyword>
<dbReference type="Pfam" id="PF01112">
    <property type="entry name" value="Asparaginase_2"/>
    <property type="match status" value="1"/>
</dbReference>
<dbReference type="PANTHER" id="PTHR10188">
    <property type="entry name" value="L-ASPARAGINASE"/>
    <property type="match status" value="1"/>
</dbReference>